<dbReference type="STRING" id="1618570.UT08_C0005G0083"/>
<reference evidence="1 2" key="1">
    <citation type="journal article" date="2015" name="Nature">
        <title>rRNA introns, odd ribosomes, and small enigmatic genomes across a large radiation of phyla.</title>
        <authorList>
            <person name="Brown C.T."/>
            <person name="Hug L.A."/>
            <person name="Thomas B.C."/>
            <person name="Sharon I."/>
            <person name="Castelle C.J."/>
            <person name="Singh A."/>
            <person name="Wilkins M.J."/>
            <person name="Williams K.H."/>
            <person name="Banfield J.F."/>
        </authorList>
    </citation>
    <scope>NUCLEOTIDE SEQUENCE [LARGE SCALE GENOMIC DNA]</scope>
</reference>
<proteinExistence type="predicted"/>
<accession>A0A0G0L3R0</accession>
<sequence>MSKRVFLIHGWGGNPDKDWIPWANSELKKKGYEVIAPLMPDTDTPTIEAWVNKLKVLVGQPHSDDIFIGHSIGCQTILRFLGELPPGQKIYKVILVAPWTKLTNLENDEAWQIADPWLNTPIDFSTMKDRATSFTVIFSDNDEWVPLEDNRKFFKEKLNPEIIVLRNKGHFSEEEGVKEIPEILHTI</sequence>
<dbReference type="PANTHER" id="PTHR15394">
    <property type="entry name" value="SERINE HYDROLASE RBBP9"/>
    <property type="match status" value="1"/>
</dbReference>
<evidence type="ECO:0008006" key="3">
    <source>
        <dbReference type="Google" id="ProtNLM"/>
    </source>
</evidence>
<dbReference type="InterPro" id="IPR010662">
    <property type="entry name" value="RBBP9/YdeN"/>
</dbReference>
<dbReference type="Gene3D" id="3.40.50.1820">
    <property type="entry name" value="alpha/beta hydrolase"/>
    <property type="match status" value="1"/>
</dbReference>
<protein>
    <recommendedName>
        <fullName evidence="3">Serine hydrolase family protein</fullName>
    </recommendedName>
</protein>
<dbReference type="Proteomes" id="UP000034081">
    <property type="component" value="Unassembled WGS sequence"/>
</dbReference>
<gene>
    <name evidence="1" type="ORF">UT08_C0005G0083</name>
</gene>
<dbReference type="GO" id="GO:0016787">
    <property type="term" value="F:hydrolase activity"/>
    <property type="evidence" value="ECO:0007669"/>
    <property type="project" value="InterPro"/>
</dbReference>
<dbReference type="Pfam" id="PF06821">
    <property type="entry name" value="Ser_hydrolase"/>
    <property type="match status" value="1"/>
</dbReference>
<evidence type="ECO:0000313" key="1">
    <source>
        <dbReference type="EMBL" id="KKQ85632.1"/>
    </source>
</evidence>
<comment type="caution">
    <text evidence="1">The sequence shown here is derived from an EMBL/GenBank/DDBJ whole genome shotgun (WGS) entry which is preliminary data.</text>
</comment>
<organism evidence="1 2">
    <name type="scientific">Candidatus Woesebacteria bacterium GW2011_GWB1_38_8</name>
    <dbReference type="NCBI Taxonomy" id="1618570"/>
    <lineage>
        <taxon>Bacteria</taxon>
        <taxon>Candidatus Woeseibacteriota</taxon>
    </lineage>
</organism>
<name>A0A0G0L3R0_9BACT</name>
<dbReference type="PANTHER" id="PTHR15394:SF3">
    <property type="entry name" value="SERINE HYDROLASE RBBP9"/>
    <property type="match status" value="1"/>
</dbReference>
<dbReference type="AlphaFoldDB" id="A0A0G0L3R0"/>
<evidence type="ECO:0000313" key="2">
    <source>
        <dbReference type="Proteomes" id="UP000034081"/>
    </source>
</evidence>
<dbReference type="SUPFAM" id="SSF53474">
    <property type="entry name" value="alpha/beta-Hydrolases"/>
    <property type="match status" value="1"/>
</dbReference>
<dbReference type="InterPro" id="IPR029058">
    <property type="entry name" value="AB_hydrolase_fold"/>
</dbReference>
<dbReference type="EMBL" id="LBVL01000005">
    <property type="protein sequence ID" value="KKQ85632.1"/>
    <property type="molecule type" value="Genomic_DNA"/>
</dbReference>